<evidence type="ECO:0008006" key="4">
    <source>
        <dbReference type="Google" id="ProtNLM"/>
    </source>
</evidence>
<dbReference type="GO" id="GO:0016702">
    <property type="term" value="F:oxidoreductase activity, acting on single donors with incorporation of molecular oxygen, incorporation of two atoms of oxygen"/>
    <property type="evidence" value="ECO:0007669"/>
    <property type="project" value="InterPro"/>
</dbReference>
<dbReference type="SUPFAM" id="SSF51182">
    <property type="entry name" value="RmlC-like cupins"/>
    <property type="match status" value="1"/>
</dbReference>
<evidence type="ECO:0000256" key="1">
    <source>
        <dbReference type="ARBA" id="ARBA00006622"/>
    </source>
</evidence>
<evidence type="ECO:0000313" key="2">
    <source>
        <dbReference type="EMBL" id="RAV21875.1"/>
    </source>
</evidence>
<dbReference type="Pfam" id="PF05995">
    <property type="entry name" value="CDO_I"/>
    <property type="match status" value="1"/>
</dbReference>
<dbReference type="AlphaFoldDB" id="A0A329MPQ8"/>
<dbReference type="InterPro" id="IPR011051">
    <property type="entry name" value="RmlC_Cupin_sf"/>
</dbReference>
<dbReference type="GO" id="GO:0005506">
    <property type="term" value="F:iron ion binding"/>
    <property type="evidence" value="ECO:0007669"/>
    <property type="project" value="InterPro"/>
</dbReference>
<dbReference type="Proteomes" id="UP000250369">
    <property type="component" value="Unassembled WGS sequence"/>
</dbReference>
<sequence length="116" mass="12922">MDIRYRSSRSDPSTGSFCHLYSRSWRIRRMRLVLEGTVVNTVYGKNPEGDTIAVFTEHVPNGSFFRADKNQIHRMSNPNGERAVSFHVYSPPLEGARTYEEAVAASGSGAVPVMAD</sequence>
<dbReference type="EMBL" id="QMFB01000003">
    <property type="protein sequence ID" value="RAV21875.1"/>
    <property type="molecule type" value="Genomic_DNA"/>
</dbReference>
<name>A0A329MPQ8_9BACL</name>
<reference evidence="2 3" key="1">
    <citation type="journal article" date="2009" name="Int. J. Syst. Evol. Microbiol.">
        <title>Paenibacillus contaminans sp. nov., isolated from a contaminated laboratory plate.</title>
        <authorList>
            <person name="Chou J.H."/>
            <person name="Lee J.H."/>
            <person name="Lin M.C."/>
            <person name="Chang P.S."/>
            <person name="Arun A.B."/>
            <person name="Young C.C."/>
            <person name="Chen W.M."/>
        </authorList>
    </citation>
    <scope>NUCLEOTIDE SEQUENCE [LARGE SCALE GENOMIC DNA]</scope>
    <source>
        <strain evidence="2 3">CKOBP-6</strain>
    </source>
</reference>
<protein>
    <recommendedName>
        <fullName evidence="4">Cysteine dioxygenase</fullName>
    </recommendedName>
</protein>
<dbReference type="InterPro" id="IPR010300">
    <property type="entry name" value="CDO_1"/>
</dbReference>
<proteinExistence type="inferred from homology"/>
<organism evidence="2 3">
    <name type="scientific">Paenibacillus contaminans</name>
    <dbReference type="NCBI Taxonomy" id="450362"/>
    <lineage>
        <taxon>Bacteria</taxon>
        <taxon>Bacillati</taxon>
        <taxon>Bacillota</taxon>
        <taxon>Bacilli</taxon>
        <taxon>Bacillales</taxon>
        <taxon>Paenibacillaceae</taxon>
        <taxon>Paenibacillus</taxon>
    </lineage>
</organism>
<keyword evidence="3" id="KW-1185">Reference proteome</keyword>
<comment type="caution">
    <text evidence="2">The sequence shown here is derived from an EMBL/GenBank/DDBJ whole genome shotgun (WGS) entry which is preliminary data.</text>
</comment>
<gene>
    <name evidence="2" type="ORF">DQG23_07425</name>
</gene>
<dbReference type="Gene3D" id="2.60.120.10">
    <property type="entry name" value="Jelly Rolls"/>
    <property type="match status" value="1"/>
</dbReference>
<comment type="similarity">
    <text evidence="1">Belongs to the cysteine dioxygenase family.</text>
</comment>
<evidence type="ECO:0000313" key="3">
    <source>
        <dbReference type="Proteomes" id="UP000250369"/>
    </source>
</evidence>
<accession>A0A329MPQ8</accession>
<dbReference type="InterPro" id="IPR014710">
    <property type="entry name" value="RmlC-like_jellyroll"/>
</dbReference>